<evidence type="ECO:0000256" key="1">
    <source>
        <dbReference type="SAM" id="Phobius"/>
    </source>
</evidence>
<sequence length="116" mass="12674">MDKNGKIENFSVEIGHFEMKNGQERHFPQNSIPDFSAGKTGVGTFRTTKFSGVFDLRTSFRVGKIGTGFIGLKADLLLLSFNVAVVVVVELLAVCRRRKRLFDDGGCASASDSSLL</sequence>
<protein>
    <submittedName>
        <fullName evidence="3">Uncharacterized protein</fullName>
    </submittedName>
</protein>
<feature type="transmembrane region" description="Helical" evidence="1">
    <location>
        <begin position="76"/>
        <end position="95"/>
    </location>
</feature>
<organism evidence="2 3">
    <name type="scientific">Romanomermis culicivorax</name>
    <name type="common">Nematode worm</name>
    <dbReference type="NCBI Taxonomy" id="13658"/>
    <lineage>
        <taxon>Eukaryota</taxon>
        <taxon>Metazoa</taxon>
        <taxon>Ecdysozoa</taxon>
        <taxon>Nematoda</taxon>
        <taxon>Enoplea</taxon>
        <taxon>Dorylaimia</taxon>
        <taxon>Mermithida</taxon>
        <taxon>Mermithoidea</taxon>
        <taxon>Mermithidae</taxon>
        <taxon>Romanomermis</taxon>
    </lineage>
</organism>
<evidence type="ECO:0000313" key="2">
    <source>
        <dbReference type="Proteomes" id="UP000887565"/>
    </source>
</evidence>
<accession>A0A915L213</accession>
<evidence type="ECO:0000313" key="3">
    <source>
        <dbReference type="WBParaSite" id="nRc.2.0.1.t43798-RA"/>
    </source>
</evidence>
<proteinExistence type="predicted"/>
<reference evidence="3" key="1">
    <citation type="submission" date="2022-11" db="UniProtKB">
        <authorList>
            <consortium name="WormBaseParasite"/>
        </authorList>
    </citation>
    <scope>IDENTIFICATION</scope>
</reference>
<keyword evidence="2" id="KW-1185">Reference proteome</keyword>
<keyword evidence="1" id="KW-1133">Transmembrane helix</keyword>
<name>A0A915L213_ROMCU</name>
<dbReference type="WBParaSite" id="nRc.2.0.1.t43798-RA">
    <property type="protein sequence ID" value="nRc.2.0.1.t43798-RA"/>
    <property type="gene ID" value="nRc.2.0.1.g43798"/>
</dbReference>
<keyword evidence="1" id="KW-0812">Transmembrane</keyword>
<keyword evidence="1" id="KW-0472">Membrane</keyword>
<dbReference type="Proteomes" id="UP000887565">
    <property type="component" value="Unplaced"/>
</dbReference>
<dbReference type="AlphaFoldDB" id="A0A915L213"/>